<dbReference type="Pfam" id="PF01764">
    <property type="entry name" value="Lipase_3"/>
    <property type="match status" value="1"/>
</dbReference>
<dbReference type="SUPFAM" id="SSF53474">
    <property type="entry name" value="alpha/beta-Hydrolases"/>
    <property type="match status" value="1"/>
</dbReference>
<dbReference type="NCBIfam" id="TIGR01643">
    <property type="entry name" value="YD_repeat_2x"/>
    <property type="match status" value="8"/>
</dbReference>
<protein>
    <submittedName>
        <fullName evidence="4">Rhs family protein</fullName>
    </submittedName>
</protein>
<dbReference type="InterPro" id="IPR045351">
    <property type="entry name" value="DUF6531"/>
</dbReference>
<dbReference type="Pfam" id="PF20148">
    <property type="entry name" value="DUF6531"/>
    <property type="match status" value="1"/>
</dbReference>
<feature type="domain" description="Fungal lipase-type" evidence="2">
    <location>
        <begin position="2188"/>
        <end position="2258"/>
    </location>
</feature>
<sequence>MGSSRLARGGGIRPTEFVCRERVCYLEGCVILTVTEREHTCNECGRGSSFTVTSTSGSEYMDNVQPMPEDVGNVHANTEAVPFDFESAEALKTHLTHLTQVIEHQLPARYGADGTSGAAQFALLGFTGGYARVYAAKLASSFALLREFKECFSTAARNMETYIRAAHEEEQIRQEITKWEELKERKQKAREFEFDLQKQGAYNVDIPDLNIEIPPQPMPALPPRFEVYTPRPVVDPLTGGQGSAVSSGASQSTLGRLAEENSSARGTQRVNTRAAIASAGSTVSIIPHNVYQYGQITFSMNAELGQAQHRVASTYAQFRSNTSWGTFNADSLIAALHTWIEDVYEDATWLGKVAQVMLDAATYGNLTSASVEGSVDLSGPGAKAQVSLDMNLLNELMHDDIPMHHLLQVPGMSITGVNISSGYANDPVNVATGNFIESEVDLRSRVNPVLRLERTYNSVLAALPNTPRGAFGKGWSSMLDSRLEQNSDSISWHTADGRELVFERDMNSASGYARTPNAPYWLEKVTESALDEAPTHNVESASAPFEENTEGQEALYRALYSAVNKAVKSAHHLLPTSFEVAESPEPTYYWSVTNHSGSRYLYAPSGELVAFMEGHPSSVVVALYNRGPKANADGEFVAQRPSALIQPLSAQGIVVSYDAQDFVSAASLNNFNEGSSEKHSSGQVESQLNDARYIYNSAGVLCEVQRPDGTRRYEQTEDNLIHRVWNETGYCEVENSYDADGRIVAQKTEHGRNISYRYEHGLMTVIEDSGTGEHANIWRSNEHGQLVSLVAGDGSRQSMRYNSYGYRTYICERDGSVTHRSYDERARLVSENTPEGAVHRYTWDEYDRMIAHRIMNKNRRAGTLTETRYTYSQNPLDPNPLTITRNGGNTTYLEWDNAGHCTAVTDESGFKQHFTYNDRGQLLSSTDSSGAQTQYSYDVAGNLSSVTNPLGNTQYFEWDASGRLSTVVDAVGARWGLSYAEAAQNATPTSEQHLTALTDPEGNITTFEYSAGHLSAVIDPMGNRTSVERDTWGNVISMTDAAGARTHYEYDELSQLVAIVDPCGARTEYEYSLTGDLSRIVDATGVALSITHSRAHGEYSMRVEGAPGNYAVVTDALGRVVSASNSLMTMVPGLGPAGSLHSDSSLAGLASAGKQPSERPAGPWASWSLVQPELRVPTILGSRDNVSRGDSALIAAHLPSVITMFENRQDMAVLFGVPVPKLNMPDASILLNSSSDSSAQAGYNTHGQIAQISSADGGAISFEYDAQGRMIRSISAAGRETFFEYDAAGRCTSQKTLKKTSELDADEGYLETIFTYDLAGRLLEKTIRDSADASATPSRLVQYTHDAVGRRIKEDTGEKVTCYSYTSRGLIARIEDSVEGTRSFSYDAAGRLVNVEDALGGTSRCEYDALARPLRWITPAGIVTSYEWDAAGRLLREERSATSFTVENAADSLVRTFSYDTAGRLLTMNDGERIRSFEYDYARGGVLRSVTVDGELQGTFEYSLMSGRGSQQGALNVSVNDAKAEQIYEYSASGRLLSRTRVPHGDMSMKRISSTVSIADHTTGILRAPDANQRTLHALQAFKQRGEYTLNYTYDADGVLVTSSNPYGSVRWMRDGAGRVRHAQSKDVFARTREMEFTHAPCGALTSARTDDTHAVWELDPVKNVPLGYKVERTGTREVGTGTAPVSTFAAHVERDASSRVAVCTLEDAENKSAVRTMKYRYDASGALISASDGIQERTWTYENGMMVAEALYKRNCEQGDNALLLERAFSHNSIGLLSAVSEVQYGADGTAQDCSRTEYFYNAAGERVREMTTDELTGQRRERALGWDAMGQVNAIRQGDEEWSLHHDMTGELASVHASTTVDVPGASMPLVWDAVSSTPMVLGVGGMSAGSVLGNMSSAEELGYGLGWSMSSNPWESAVVTVPTVPGLGMVSAGPAASSVNVAGLDFMGFRVADASVRRFVSTDALSSVPGIVHGADVNSFVGWNPISLADPWGLRPVTPQEIRKPLLQRKENFGSLLGIFKILSSFGIELDWNIQIYILEMVTGIKGYRDYVAHPSIESLNVKRDMSAYTNPPSVPPRDINQVAKRLNEVNDNQRVKDIERESGRKYSAIQIDVYTKNVGGKEEKVAYVYIPGTDFSDFGKNGEIGSVGNNLGLSANSTDKPIHDLSPYHRMVEEAMKQAGLQGADRVVVVGHSQGGAVAYSLANNKEFNSKYKVSNVVTYGAPNMNLGAKNPELQNEFIYAEVINPNDAVPGFVPSRRDARLYDPADRTYFVARQGEGENLIPWIEAHAMTEYVNATEEYVKHAKAPAVDIADADQYSVKHEDGKSDLKDGVYTGTNTSYVSAKDRAMYELTKK</sequence>
<dbReference type="PANTHER" id="PTHR32305">
    <property type="match status" value="1"/>
</dbReference>
<evidence type="ECO:0000259" key="2">
    <source>
        <dbReference type="Pfam" id="PF01764"/>
    </source>
</evidence>
<dbReference type="Proteomes" id="UP000001883">
    <property type="component" value="Chromosome"/>
</dbReference>
<dbReference type="InterPro" id="IPR029058">
    <property type="entry name" value="AB_hydrolase_fold"/>
</dbReference>
<feature type="region of interest" description="Disordered" evidence="1">
    <location>
        <begin position="238"/>
        <end position="269"/>
    </location>
</feature>
<reference evidence="5" key="1">
    <citation type="submission" date="2009-07" db="EMBL/GenBank/DDBJ databases">
        <title>Complete genome sequence of Rothia mucilaginosa DJ.</title>
        <authorList>
            <person name="Yamane K."/>
            <person name="Nambu T."/>
            <person name="Mashimo C."/>
            <person name="Sugimori C."/>
            <person name="Yamanaka T."/>
            <person name="Leung K."/>
            <person name="Fukushima H."/>
        </authorList>
    </citation>
    <scope>NUCLEOTIDE SEQUENCE [LARGE SCALE GENOMIC DNA]</scope>
    <source>
        <strain evidence="5">DY-18</strain>
    </source>
</reference>
<evidence type="ECO:0000313" key="5">
    <source>
        <dbReference type="Proteomes" id="UP000001883"/>
    </source>
</evidence>
<gene>
    <name evidence="4" type="ordered locus">RMDY18_11110</name>
</gene>
<evidence type="ECO:0000256" key="1">
    <source>
        <dbReference type="SAM" id="MobiDB-lite"/>
    </source>
</evidence>
<proteinExistence type="predicted"/>
<reference evidence="4 5" key="3">
    <citation type="journal article" date="2010" name="Sequencing">
        <title>Complete Genome Sequence of Rothia mucilaginosa DY-18: A Clinical Isolate with Dense Meshwork-Like Structures from a Persistent Apical Periodontitis Lesion.</title>
        <authorList>
            <person name="Yamane K."/>
            <person name="Nambu T."/>
            <person name="Yamanaka T."/>
            <person name="Mashimo C."/>
            <person name="Sugimori C."/>
            <person name="Leung K.-P."/>
            <person name="Fukushima H."/>
        </authorList>
    </citation>
    <scope>NUCLEOTIDE SEQUENCE [LARGE SCALE GENOMIC DNA]</scope>
    <source>
        <strain evidence="4 5">DY-18</strain>
    </source>
</reference>
<feature type="compositionally biased region" description="Polar residues" evidence="1">
    <location>
        <begin position="260"/>
        <end position="269"/>
    </location>
</feature>
<feature type="compositionally biased region" description="Low complexity" evidence="1">
    <location>
        <begin position="243"/>
        <end position="252"/>
    </location>
</feature>
<dbReference type="HOGENOM" id="CLU_001417_0_0_11"/>
<dbReference type="STRING" id="680646.RMDY18_11110"/>
<reference evidence="4 5" key="2">
    <citation type="journal article" date="2010" name="J Osaka Dent Univ">
        <title>Isolation and identification of Rothia mucilaginosa from persistent apical periodontitis lesions.</title>
        <authorList>
            <person name="Yamane K."/>
            <person name="Yoshida M."/>
            <person name="Fujihira T."/>
            <person name="Baba T."/>
            <person name="Tsuji N."/>
            <person name="Hayashi H."/>
            <person name="Sugimori C."/>
            <person name="Yamanaka T."/>
            <person name="Mashimo C."/>
            <person name="Nambu T."/>
            <person name="Kawai H."/>
            <person name="Fukushima H."/>
        </authorList>
    </citation>
    <scope>NUCLEOTIDE SEQUENCE [LARGE SCALE GENOMIC DNA]</scope>
    <source>
        <strain evidence="4 5">DY-18</strain>
    </source>
</reference>
<dbReference type="PANTHER" id="PTHR32305:SF15">
    <property type="entry name" value="PROTEIN RHSA-RELATED"/>
    <property type="match status" value="1"/>
</dbReference>
<dbReference type="KEGG" id="rmu:RMDY18_11110"/>
<evidence type="ECO:0000313" key="4">
    <source>
        <dbReference type="EMBL" id="BAI64943.1"/>
    </source>
</evidence>
<dbReference type="eggNOG" id="COG3209">
    <property type="taxonomic scope" value="Bacteria"/>
</dbReference>
<dbReference type="EMBL" id="AP011540">
    <property type="protein sequence ID" value="BAI64943.1"/>
    <property type="molecule type" value="Genomic_DNA"/>
</dbReference>
<organism evidence="4 5">
    <name type="scientific">Rothia mucilaginosa (strain DY-18)</name>
    <name type="common">Stomatococcus mucilaginosus</name>
    <dbReference type="NCBI Taxonomy" id="680646"/>
    <lineage>
        <taxon>Bacteria</taxon>
        <taxon>Bacillati</taxon>
        <taxon>Actinomycetota</taxon>
        <taxon>Actinomycetes</taxon>
        <taxon>Micrococcales</taxon>
        <taxon>Micrococcaceae</taxon>
        <taxon>Rothia</taxon>
    </lineage>
</organism>
<keyword evidence="5" id="KW-1185">Reference proteome</keyword>
<accession>D2NTG7</accession>
<dbReference type="Gene3D" id="2.180.10.10">
    <property type="entry name" value="RHS repeat-associated core"/>
    <property type="match status" value="4"/>
</dbReference>
<dbReference type="GO" id="GO:0006629">
    <property type="term" value="P:lipid metabolic process"/>
    <property type="evidence" value="ECO:0007669"/>
    <property type="project" value="InterPro"/>
</dbReference>
<evidence type="ECO:0000259" key="3">
    <source>
        <dbReference type="Pfam" id="PF20148"/>
    </source>
</evidence>
<dbReference type="Gene3D" id="3.40.50.1820">
    <property type="entry name" value="alpha/beta hydrolase"/>
    <property type="match status" value="1"/>
</dbReference>
<dbReference type="InterPro" id="IPR002921">
    <property type="entry name" value="Fungal_lipase-type"/>
</dbReference>
<name>D2NTG7_ROTMD</name>
<feature type="domain" description="DUF6531" evidence="3">
    <location>
        <begin position="426"/>
        <end position="502"/>
    </location>
</feature>
<dbReference type="Pfam" id="PF05593">
    <property type="entry name" value="RHS_repeat"/>
    <property type="match status" value="3"/>
</dbReference>
<dbReference type="InterPro" id="IPR050708">
    <property type="entry name" value="T6SS_VgrG/RHS"/>
</dbReference>
<dbReference type="InterPro" id="IPR006530">
    <property type="entry name" value="YD"/>
</dbReference>
<dbReference type="CDD" id="cd00741">
    <property type="entry name" value="Lipase"/>
    <property type="match status" value="1"/>
</dbReference>
<dbReference type="InterPro" id="IPR031325">
    <property type="entry name" value="RHS_repeat"/>
</dbReference>